<protein>
    <recommendedName>
        <fullName evidence="1">C2H2-type domain-containing protein</fullName>
    </recommendedName>
</protein>
<proteinExistence type="predicted"/>
<keyword evidence="3" id="KW-1185">Reference proteome</keyword>
<name>A0A557SYW0_9ARCH</name>
<dbReference type="RefSeq" id="WP_144728358.1">
    <property type="nucleotide sequence ID" value="NZ_ML675578.1"/>
</dbReference>
<organism evidence="2 3">
    <name type="scientific">Candidatus Nitrosocosmicus arcticus</name>
    <dbReference type="NCBI Taxonomy" id="2035267"/>
    <lineage>
        <taxon>Archaea</taxon>
        <taxon>Nitrososphaerota</taxon>
        <taxon>Nitrososphaeria</taxon>
        <taxon>Nitrososphaerales</taxon>
        <taxon>Nitrososphaeraceae</taxon>
        <taxon>Candidatus Nitrosocosmicus</taxon>
    </lineage>
</organism>
<reference evidence="2 3" key="1">
    <citation type="journal article" date="2019" name="Front. Microbiol.">
        <title>Ammonia Oxidation by the Arctic Terrestrial Thaumarchaeote Candidatus Nitrosocosmicus arcticus Is Stimulated by Increasing Temperatures.</title>
        <authorList>
            <person name="Alves R.J.E."/>
            <person name="Kerou M."/>
            <person name="Zappe A."/>
            <person name="Bittner R."/>
            <person name="Abby S.S."/>
            <person name="Schmidt H.A."/>
            <person name="Pfeifer K."/>
            <person name="Schleper C."/>
        </authorList>
    </citation>
    <scope>NUCLEOTIDE SEQUENCE [LARGE SCALE GENOMIC DNA]</scope>
    <source>
        <strain evidence="2 3">Kfb</strain>
    </source>
</reference>
<comment type="caution">
    <text evidence="2">The sequence shown here is derived from an EMBL/GenBank/DDBJ whole genome shotgun (WGS) entry which is preliminary data.</text>
</comment>
<dbReference type="PROSITE" id="PS00028">
    <property type="entry name" value="ZINC_FINGER_C2H2_1"/>
    <property type="match status" value="1"/>
</dbReference>
<feature type="domain" description="C2H2-type" evidence="1">
    <location>
        <begin position="661"/>
        <end position="682"/>
    </location>
</feature>
<dbReference type="InterPro" id="IPR013087">
    <property type="entry name" value="Znf_C2H2_type"/>
</dbReference>
<evidence type="ECO:0000313" key="3">
    <source>
        <dbReference type="Proteomes" id="UP000315289"/>
    </source>
</evidence>
<dbReference type="AlphaFoldDB" id="A0A557SYW0"/>
<dbReference type="Proteomes" id="UP000315289">
    <property type="component" value="Unassembled WGS sequence"/>
</dbReference>
<evidence type="ECO:0000313" key="2">
    <source>
        <dbReference type="EMBL" id="TVP41786.1"/>
    </source>
</evidence>
<gene>
    <name evidence="2" type="ORF">NARC_10192</name>
</gene>
<evidence type="ECO:0000259" key="1">
    <source>
        <dbReference type="PROSITE" id="PS00028"/>
    </source>
</evidence>
<dbReference type="EMBL" id="VOAH01000001">
    <property type="protein sequence ID" value="TVP41786.1"/>
    <property type="molecule type" value="Genomic_DNA"/>
</dbReference>
<sequence length="713" mass="81583">MAKEDEVDSSDIFLKPHKDYVRRDNTISSATSRDLDFCFKVALKEAAKEDKLVKEVFYTALSAYTNNPINLAINAPSGEGKTHVLMKVSGLFPENDVQFIADMSDKAIFHKNGYLGIRNEDGDFENIEGELFDLKESLDSKILDFQKTGKGDLETDNELKKEIDEIQKQIKTIRDKAVKVIDLNHKILIFLDTPKKGIFEALMSLLSHDKLAVEYHYVDTSSKTGIVTKTNVLVGWPAVIFAQATDFTSHPRYHEIQRRFTVTNPRMDGEKYQSAVSLIIAKNCVPDFAYQLKVVSDEEKEKAREILLNIRDDLMSVSSTTKPGKNNTFIPYGHLIRNLLTKNNTAQDMTFVNRLLNLVVLLTSINIKKRPFLEIKPIFSSNSFRNPMALYPDLLEALSLINNSTGGIRPYVLEWYQNVFLSLYGHKSNPNSRVKNGEVVTEERIAVTTQELMEKTCEVMNKHYASKNLLTEFLYPLLNLGYIDSIRSLIDGRAYIYFPVLDIINEKSINLFLLGQKNKLVEHTKDTNVILTSDDDRLQIISNIDEVMKYYSENMYSVTLRIADADTPGSTDKEEYTKTEEIVDKYYSRFDFDNYDPGKNKVVNQNDRFTSPSSDEYSQIALDPCNLQDNQVSNIKNSNNSLESSNKLFSEEEKNKIIYSCYYCSSTINIQSEYERHVVLKHPERLVYPDMSYITKEGLTPQGKCWEKDDGNV</sequence>
<accession>A0A557SYW0</accession>